<dbReference type="Proteomes" id="UP001446871">
    <property type="component" value="Unassembled WGS sequence"/>
</dbReference>
<keyword evidence="2" id="KW-1185">Reference proteome</keyword>
<proteinExistence type="predicted"/>
<organism evidence="1 2">
    <name type="scientific">Apiospora saccharicola</name>
    <dbReference type="NCBI Taxonomy" id="335842"/>
    <lineage>
        <taxon>Eukaryota</taxon>
        <taxon>Fungi</taxon>
        <taxon>Dikarya</taxon>
        <taxon>Ascomycota</taxon>
        <taxon>Pezizomycotina</taxon>
        <taxon>Sordariomycetes</taxon>
        <taxon>Xylariomycetidae</taxon>
        <taxon>Amphisphaeriales</taxon>
        <taxon>Apiosporaceae</taxon>
        <taxon>Apiospora</taxon>
    </lineage>
</organism>
<dbReference type="EMBL" id="JAQQWM010000002">
    <property type="protein sequence ID" value="KAK8078367.1"/>
    <property type="molecule type" value="Genomic_DNA"/>
</dbReference>
<evidence type="ECO:0000313" key="1">
    <source>
        <dbReference type="EMBL" id="KAK8078367.1"/>
    </source>
</evidence>
<sequence>MIMEAALCQPRLVHPVEYRNPWCYPTPPPPDHETVKYRYKIVASPDKVAMTYGTTPAVLVAVSQYLRSLTRQLCRMFIGAQTFLFGNITHTYGIRYGAAIPILKFFATQPRWMLPYYRHIATNHIFEGYAWFESAPMGTLRPSPNLRHARTFLSLLSPDVRLTSMMYLPYLSLPPKYNDVGRGPRDNPEVYLSEAVRFLAAVRGDIERHPLDDKLSVLNIPGYEVAQFGPNSDHFALGYGALPPCLSDLPPLPSVPRSLEALRALDKSLAWRRQYLAENPVEPLHCSEEEIREAYLASGLLPSDLESRLRRPA</sequence>
<gene>
    <name evidence="1" type="ORF">PG996_004537</name>
</gene>
<reference evidence="1 2" key="1">
    <citation type="submission" date="2023-01" db="EMBL/GenBank/DDBJ databases">
        <title>Analysis of 21 Apiospora genomes using comparative genomics revels a genus with tremendous synthesis potential of carbohydrate active enzymes and secondary metabolites.</title>
        <authorList>
            <person name="Sorensen T."/>
        </authorList>
    </citation>
    <scope>NUCLEOTIDE SEQUENCE [LARGE SCALE GENOMIC DNA]</scope>
    <source>
        <strain evidence="1 2">CBS 83171</strain>
    </source>
</reference>
<protein>
    <submittedName>
        <fullName evidence="1">Uncharacterized protein</fullName>
    </submittedName>
</protein>
<name>A0ABR1W5N3_9PEZI</name>
<evidence type="ECO:0000313" key="2">
    <source>
        <dbReference type="Proteomes" id="UP001446871"/>
    </source>
</evidence>
<comment type="caution">
    <text evidence="1">The sequence shown here is derived from an EMBL/GenBank/DDBJ whole genome shotgun (WGS) entry which is preliminary data.</text>
</comment>
<accession>A0ABR1W5N3</accession>